<evidence type="ECO:0000256" key="2">
    <source>
        <dbReference type="ARBA" id="ARBA00008387"/>
    </source>
</evidence>
<dbReference type="InterPro" id="IPR011047">
    <property type="entry name" value="Quinoprotein_ADH-like_sf"/>
</dbReference>
<evidence type="ECO:0000256" key="7">
    <source>
        <dbReference type="SAM" id="MobiDB-lite"/>
    </source>
</evidence>
<evidence type="ECO:0000313" key="11">
    <source>
        <dbReference type="Proteomes" id="UP001523550"/>
    </source>
</evidence>
<keyword evidence="3" id="KW-1029">Fimbrium biogenesis</keyword>
<keyword evidence="5" id="KW-0106">Calcium</keyword>
<evidence type="ECO:0000256" key="5">
    <source>
        <dbReference type="ARBA" id="ARBA00022837"/>
    </source>
</evidence>
<dbReference type="InterPro" id="IPR008707">
    <property type="entry name" value="B-propeller_PilY1"/>
</dbReference>
<feature type="region of interest" description="Disordered" evidence="7">
    <location>
        <begin position="1107"/>
        <end position="1127"/>
    </location>
</feature>
<dbReference type="EMBL" id="JALJYF010000001">
    <property type="protein sequence ID" value="MCP1726274.1"/>
    <property type="molecule type" value="Genomic_DNA"/>
</dbReference>
<gene>
    <name evidence="10" type="ORF">J2T60_000239</name>
</gene>
<accession>A0ABT1G4Q9</accession>
<proteinExistence type="inferred from homology"/>
<evidence type="ECO:0000256" key="1">
    <source>
        <dbReference type="ARBA" id="ARBA00004561"/>
    </source>
</evidence>
<reference evidence="10 11" key="1">
    <citation type="submission" date="2022-03" db="EMBL/GenBank/DDBJ databases">
        <title>Genomic Encyclopedia of Type Strains, Phase III (KMG-III): the genomes of soil and plant-associated and newly described type strains.</title>
        <authorList>
            <person name="Whitman W."/>
        </authorList>
    </citation>
    <scope>NUCLEOTIDE SEQUENCE [LARGE SCALE GENOMIC DNA]</scope>
    <source>
        <strain evidence="10 11">BSker1</strain>
    </source>
</reference>
<dbReference type="Pfam" id="PF05567">
    <property type="entry name" value="T4P_PilY1"/>
    <property type="match status" value="1"/>
</dbReference>
<feature type="domain" description="PilY1 beta-propeller" evidence="9">
    <location>
        <begin position="628"/>
        <end position="946"/>
    </location>
</feature>
<comment type="caution">
    <text evidence="10">The sequence shown here is derived from an EMBL/GenBank/DDBJ whole genome shotgun (WGS) entry which is preliminary data.</text>
</comment>
<evidence type="ECO:0000259" key="9">
    <source>
        <dbReference type="Pfam" id="PF05567"/>
    </source>
</evidence>
<protein>
    <submittedName>
        <fullName evidence="10">Type IV pilus assembly protein PilY1</fullName>
    </submittedName>
</protein>
<sequence length="1127" mass="125476">MKLSAFAFAMILGLMAMNVAFANIARVPLFVTEGGLPPNILFIPDTSESMQEGLSQGRVGLDWDECYPGPDMDPDECLAGARHEDSKASIVKRVGLEIIDEFGESGQINMGLLSYQQYPASHRRNDVFPGHEVGGLGTVRWRLMHRIADARFSTDSDPDFFQPDHDEAWDSGLKRFREPHPTRDNAYIFYNVAVPGYHRETSGNWENDDRTYFCRYTGTNFLEGDEFPYDCYNDLQVYGDDNIAYQNEYQSFNVTLTDSMRQRGVDNWGENLVYVELGQFEWRANASPGLGFLHVPLGGIDEDGEVEDDHWDAIRDKLQPQRHNWSTGGGDVVNDPDWPLIAAGLTPLEGTMHTARDYFLGEEDYFSQEQGRTDDDMDIPRSCDANAAIWVTDGLPSVDASGNALGENPVEAMQRARDAVADFHDDTDVRTFIVGFALPPGVGDLFEGVEGFDTDNPLDVLAEAGGTGSAFDAGSEGELQSIMDGIFELVVSDARSSAASIATNSTRLDTESLAFLASFDTTNWSGELEAYEITQEGVLGDLRWEAEDGIPDPYSRHVITWDPDDGDTLYFEWDHPSGRHLTDDQKAALNQEPYSNDVDGQGQDRLYWLRGDQTNEGEGAFRERQRLLGDIVNSDPLFVQTQDFGYYHEENFEGGLYYFDHVRDMREHRPMLYVAANDGKLHGFDAENGEEVFAYVPNAIIHKLNRLTSEDYQREYFFDGSPRVGDVWDGSDWRRILVGSFAAGERGVYALDITDPESPEVLWEATAEDYDDIGYVIGEPSLGVTQSDDWVVIVPSGYGSNNNRAALTFLDPITGNEVDTWAPDDGDNPAGNGMASPVPVDVNGDRKLDHLYMGDLQGQLWRLDLTGNNWRAPDGLRSGNTPLPLFVAEGPNEEVQPITVRPQVARSPEGDIFVYFGTGKYFEDEDNLIPNNPPVQSFYGIRDDESEVSRGDLLEQEIIDEIEDFGFELRVTTENEISDEDGWLLDLVSPVAGREAERVIFNPVFRNGRIIFTTMIPSEDPCAAGGDGWLMEIDAFSGGRLDFSPFDLSGDGEFGEDSYVEVEIDGEMVRVPISGIRSEVGIPTTPAIISAGHEEFKMMMGSEAAMQALPPEKGDDSLGRQSWRQNR</sequence>
<comment type="subcellular location">
    <subcellularLocation>
        <location evidence="1">Fimbrium</location>
    </subcellularLocation>
</comment>
<keyword evidence="11" id="KW-1185">Reference proteome</keyword>
<keyword evidence="6" id="KW-0281">Fimbrium</keyword>
<comment type="similarity">
    <text evidence="2">Belongs to the PilY1 family.</text>
</comment>
<evidence type="ECO:0000256" key="3">
    <source>
        <dbReference type="ARBA" id="ARBA00022558"/>
    </source>
</evidence>
<dbReference type="Gene3D" id="2.130.10.10">
    <property type="entry name" value="YVTN repeat-like/Quinoprotein amine dehydrogenase"/>
    <property type="match status" value="1"/>
</dbReference>
<dbReference type="SUPFAM" id="SSF50998">
    <property type="entry name" value="Quinoprotein alcohol dehydrogenase-like"/>
    <property type="match status" value="1"/>
</dbReference>
<evidence type="ECO:0000313" key="10">
    <source>
        <dbReference type="EMBL" id="MCP1726274.1"/>
    </source>
</evidence>
<keyword evidence="4" id="KW-0479">Metal-binding</keyword>
<keyword evidence="8" id="KW-0732">Signal</keyword>
<evidence type="ECO:0000256" key="8">
    <source>
        <dbReference type="SAM" id="SignalP"/>
    </source>
</evidence>
<feature type="signal peptide" evidence="8">
    <location>
        <begin position="1"/>
        <end position="22"/>
    </location>
</feature>
<name>A0ABT1G4Q9_9GAMM</name>
<evidence type="ECO:0000256" key="4">
    <source>
        <dbReference type="ARBA" id="ARBA00022723"/>
    </source>
</evidence>
<organism evidence="10 11">
    <name type="scientific">Natronospira proteinivora</name>
    <dbReference type="NCBI Taxonomy" id="1807133"/>
    <lineage>
        <taxon>Bacteria</taxon>
        <taxon>Pseudomonadati</taxon>
        <taxon>Pseudomonadota</taxon>
        <taxon>Gammaproteobacteria</taxon>
        <taxon>Natronospirales</taxon>
        <taxon>Natronospiraceae</taxon>
        <taxon>Natronospira</taxon>
    </lineage>
</organism>
<dbReference type="InterPro" id="IPR015943">
    <property type="entry name" value="WD40/YVTN_repeat-like_dom_sf"/>
</dbReference>
<evidence type="ECO:0000256" key="6">
    <source>
        <dbReference type="ARBA" id="ARBA00023263"/>
    </source>
</evidence>
<dbReference type="RefSeq" id="WP_253444288.1">
    <property type="nucleotide sequence ID" value="NZ_JALJYF010000001.1"/>
</dbReference>
<dbReference type="Proteomes" id="UP001523550">
    <property type="component" value="Unassembled WGS sequence"/>
</dbReference>
<feature type="chain" id="PRO_5045169952" evidence="8">
    <location>
        <begin position="23"/>
        <end position="1127"/>
    </location>
</feature>